<dbReference type="FunFam" id="3.40.50.720:FF:000173">
    <property type="entry name" value="3-oxoacyl-[acyl-carrier protein] reductase"/>
    <property type="match status" value="1"/>
</dbReference>
<keyword evidence="4" id="KW-1185">Reference proteome</keyword>
<dbReference type="SUPFAM" id="SSF51735">
    <property type="entry name" value="NAD(P)-binding Rossmann-fold domains"/>
    <property type="match status" value="1"/>
</dbReference>
<dbReference type="InterPro" id="IPR036291">
    <property type="entry name" value="NAD(P)-bd_dom_sf"/>
</dbReference>
<accession>A0A1H0X704</accession>
<dbReference type="Pfam" id="PF13561">
    <property type="entry name" value="adh_short_C2"/>
    <property type="match status" value="1"/>
</dbReference>
<comment type="similarity">
    <text evidence="1">Belongs to the short-chain dehydrogenases/reductases (SDR) family.</text>
</comment>
<proteinExistence type="inferred from homology"/>
<dbReference type="Proteomes" id="UP000199691">
    <property type="component" value="Unassembled WGS sequence"/>
</dbReference>
<dbReference type="GO" id="GO:0016491">
    <property type="term" value="F:oxidoreductase activity"/>
    <property type="evidence" value="ECO:0007669"/>
    <property type="project" value="UniProtKB-KW"/>
</dbReference>
<dbReference type="PRINTS" id="PR00081">
    <property type="entry name" value="GDHRDH"/>
</dbReference>
<evidence type="ECO:0000313" key="4">
    <source>
        <dbReference type="Proteomes" id="UP000199691"/>
    </source>
</evidence>
<dbReference type="InterPro" id="IPR002347">
    <property type="entry name" value="SDR_fam"/>
</dbReference>
<dbReference type="PANTHER" id="PTHR42879:SF2">
    <property type="entry name" value="3-OXOACYL-[ACYL-CARRIER-PROTEIN] REDUCTASE FABG"/>
    <property type="match status" value="1"/>
</dbReference>
<dbReference type="PANTHER" id="PTHR42879">
    <property type="entry name" value="3-OXOACYL-(ACYL-CARRIER-PROTEIN) REDUCTASE"/>
    <property type="match status" value="1"/>
</dbReference>
<organism evidence="3 4">
    <name type="scientific">Lentzea jiangxiensis</name>
    <dbReference type="NCBI Taxonomy" id="641025"/>
    <lineage>
        <taxon>Bacteria</taxon>
        <taxon>Bacillati</taxon>
        <taxon>Actinomycetota</taxon>
        <taxon>Actinomycetes</taxon>
        <taxon>Pseudonocardiales</taxon>
        <taxon>Pseudonocardiaceae</taxon>
        <taxon>Lentzea</taxon>
    </lineage>
</organism>
<dbReference type="InterPro" id="IPR020904">
    <property type="entry name" value="Sc_DH/Rdtase_CS"/>
</dbReference>
<keyword evidence="2" id="KW-0560">Oxidoreductase</keyword>
<dbReference type="PRINTS" id="PR00080">
    <property type="entry name" value="SDRFAMILY"/>
</dbReference>
<evidence type="ECO:0000256" key="1">
    <source>
        <dbReference type="ARBA" id="ARBA00006484"/>
    </source>
</evidence>
<evidence type="ECO:0000256" key="2">
    <source>
        <dbReference type="ARBA" id="ARBA00023002"/>
    </source>
</evidence>
<protein>
    <submittedName>
        <fullName evidence="3">3-oxoacyl-[acyl-carrier protein] reductase</fullName>
    </submittedName>
</protein>
<sequence length="246" mass="25576">MGKRFVVTGGSRGIGAAVVRLALAEGADVVFGYRRNADAARELCEGMAKAHPERICAALPVDVSDQDGVAGFAEGALEALGSIDVLVNNAGISRSSAFAGMPRGEWDELVETNLGGLFNTTQPLVLPMVKQRGGAVINLSSVVGLHGSAMQVGYSTTKAGIIGFTKALSKEISGFGVTVNAVAPGLIETDMTAVIPEEHREIVRARIPTGRFGTPEDVAHTICFLASDRARYITGQVIEIAGGLVL</sequence>
<dbReference type="STRING" id="641025.SAMN05421507_13711"/>
<dbReference type="Gene3D" id="3.40.50.720">
    <property type="entry name" value="NAD(P)-binding Rossmann-like Domain"/>
    <property type="match status" value="1"/>
</dbReference>
<dbReference type="NCBIfam" id="NF009466">
    <property type="entry name" value="PRK12826.1-2"/>
    <property type="match status" value="1"/>
</dbReference>
<reference evidence="4" key="1">
    <citation type="submission" date="2016-10" db="EMBL/GenBank/DDBJ databases">
        <authorList>
            <person name="Varghese N."/>
            <person name="Submissions S."/>
        </authorList>
    </citation>
    <scope>NUCLEOTIDE SEQUENCE [LARGE SCALE GENOMIC DNA]</scope>
    <source>
        <strain evidence="4">CGMCC 4.6609</strain>
    </source>
</reference>
<dbReference type="AlphaFoldDB" id="A0A1H0X704"/>
<dbReference type="PROSITE" id="PS00061">
    <property type="entry name" value="ADH_SHORT"/>
    <property type="match status" value="1"/>
</dbReference>
<gene>
    <name evidence="3" type="ORF">SAMN05421507_13711</name>
</gene>
<dbReference type="InterPro" id="IPR050259">
    <property type="entry name" value="SDR"/>
</dbReference>
<name>A0A1H0X704_9PSEU</name>
<evidence type="ECO:0000313" key="3">
    <source>
        <dbReference type="EMBL" id="SDP98236.1"/>
    </source>
</evidence>
<dbReference type="EMBL" id="FNIX01000037">
    <property type="protein sequence ID" value="SDP98236.1"/>
    <property type="molecule type" value="Genomic_DNA"/>
</dbReference>
<dbReference type="OrthoDB" id="9804774at2"/>
<dbReference type="GO" id="GO:0032787">
    <property type="term" value="P:monocarboxylic acid metabolic process"/>
    <property type="evidence" value="ECO:0007669"/>
    <property type="project" value="UniProtKB-ARBA"/>
</dbReference>